<protein>
    <submittedName>
        <fullName evidence="11">MFS transporter</fullName>
    </submittedName>
</protein>
<dbReference type="SUPFAM" id="SSF103473">
    <property type="entry name" value="MFS general substrate transporter"/>
    <property type="match status" value="1"/>
</dbReference>
<evidence type="ECO:0000256" key="5">
    <source>
        <dbReference type="ARBA" id="ARBA00022692"/>
    </source>
</evidence>
<keyword evidence="12" id="KW-1185">Reference proteome</keyword>
<dbReference type="CDD" id="cd17502">
    <property type="entry name" value="MFS_Azr1_MDR_like"/>
    <property type="match status" value="1"/>
</dbReference>
<evidence type="ECO:0000256" key="4">
    <source>
        <dbReference type="ARBA" id="ARBA00022475"/>
    </source>
</evidence>
<feature type="domain" description="Major facilitator superfamily (MFS) profile" evidence="10">
    <location>
        <begin position="68"/>
        <end position="547"/>
    </location>
</feature>
<sequence>MDEETGTATAAPGDEQRAGRHRAEPGSAASAVAVQTEQQHEPRHAEAETTTRTVDEDRPRSKREIYTVLSGLMIAMLLAMLDNMIVGTAMPTIVGELGGLAHLSWVVTAYALATAVATPVWAKLGDLFGRKGVFMVSIVVFLAGSALSGLAQNMGELIAFRGVQGLGAGGLMVGAMAIIGDLVPPRERGRYQGMMAAVMPIAFVGGPLLGGFLTDNLSWRWAFYINIPLGVLALVVIWFTMKLPGRRAQVSIDWAGAGLLATAVSALTLLTSWGGTEYAWGSWQIIGLGVLTVVATIWFVRVERRVAEPILPLALFTAPNFTPAIALTFLTGFAMFGAVTFLPQYQQIVQGASATSSGLLLLPLMAGMLVTSLAGGQFVTRTGRYRILLILGSFAMAAGLGVLSLMTVDTTMLTSSLFMVVLGVGMGFLMQTTMLVVQNSVDRKDMGAASGAATLFRTIGGSLGVSLLGTLYAQHLQSSLTGSLGAAAGAQVSGGQLTPAMLSGLPAPVQEAFRAAVTSGVSTAFLWAAGVALVAIVAAFVIREVTLRGSAPAPAPTH</sequence>
<dbReference type="GO" id="GO:0005886">
    <property type="term" value="C:plasma membrane"/>
    <property type="evidence" value="ECO:0007669"/>
    <property type="project" value="UniProtKB-SubCell"/>
</dbReference>
<dbReference type="NCBIfam" id="TIGR00711">
    <property type="entry name" value="efflux_EmrB"/>
    <property type="match status" value="1"/>
</dbReference>
<evidence type="ECO:0000256" key="6">
    <source>
        <dbReference type="ARBA" id="ARBA00022989"/>
    </source>
</evidence>
<dbReference type="PANTHER" id="PTHR23501">
    <property type="entry name" value="MAJOR FACILITATOR SUPERFAMILY"/>
    <property type="match status" value="1"/>
</dbReference>
<dbReference type="InterPro" id="IPR004638">
    <property type="entry name" value="EmrB-like"/>
</dbReference>
<feature type="transmembrane region" description="Helical" evidence="9">
    <location>
        <begin position="102"/>
        <end position="121"/>
    </location>
</feature>
<evidence type="ECO:0000256" key="9">
    <source>
        <dbReference type="SAM" id="Phobius"/>
    </source>
</evidence>
<comment type="caution">
    <text evidence="11">The sequence shown here is derived from an EMBL/GenBank/DDBJ whole genome shotgun (WGS) entry which is preliminary data.</text>
</comment>
<gene>
    <name evidence="11" type="ORF">PSU4_05670</name>
</gene>
<reference evidence="11 12" key="1">
    <citation type="submission" date="2019-07" db="EMBL/GenBank/DDBJ databases">
        <title>Whole genome shotgun sequence of Pseudonocardia sulfidoxydans NBRC 16205.</title>
        <authorList>
            <person name="Hosoyama A."/>
            <person name="Uohara A."/>
            <person name="Ohji S."/>
            <person name="Ichikawa N."/>
        </authorList>
    </citation>
    <scope>NUCLEOTIDE SEQUENCE [LARGE SCALE GENOMIC DNA]</scope>
    <source>
        <strain evidence="11 12">NBRC 16205</strain>
    </source>
</reference>
<feature type="compositionally biased region" description="Basic and acidic residues" evidence="8">
    <location>
        <begin position="14"/>
        <end position="24"/>
    </location>
</feature>
<feature type="transmembrane region" description="Helical" evidence="9">
    <location>
        <begin position="133"/>
        <end position="151"/>
    </location>
</feature>
<dbReference type="InterPro" id="IPR036259">
    <property type="entry name" value="MFS_trans_sf"/>
</dbReference>
<dbReference type="RefSeq" id="WP_147102349.1">
    <property type="nucleotide sequence ID" value="NZ_BJVJ01000003.1"/>
</dbReference>
<evidence type="ECO:0000313" key="11">
    <source>
        <dbReference type="EMBL" id="GEL21613.1"/>
    </source>
</evidence>
<keyword evidence="4" id="KW-1003">Cell membrane</keyword>
<keyword evidence="7 9" id="KW-0472">Membrane</keyword>
<dbReference type="PRINTS" id="PR01035">
    <property type="entry name" value="TCRTETA"/>
</dbReference>
<feature type="transmembrane region" description="Helical" evidence="9">
    <location>
        <begin position="252"/>
        <end position="274"/>
    </location>
</feature>
<feature type="compositionally biased region" description="Basic and acidic residues" evidence="8">
    <location>
        <begin position="38"/>
        <end position="60"/>
    </location>
</feature>
<feature type="region of interest" description="Disordered" evidence="8">
    <location>
        <begin position="1"/>
        <end position="60"/>
    </location>
</feature>
<keyword evidence="5 9" id="KW-0812">Transmembrane</keyword>
<dbReference type="Pfam" id="PF07690">
    <property type="entry name" value="MFS_1"/>
    <property type="match status" value="1"/>
</dbReference>
<organism evidence="11 12">
    <name type="scientific">Pseudonocardia sulfidoxydans NBRC 16205</name>
    <dbReference type="NCBI Taxonomy" id="1223511"/>
    <lineage>
        <taxon>Bacteria</taxon>
        <taxon>Bacillati</taxon>
        <taxon>Actinomycetota</taxon>
        <taxon>Actinomycetes</taxon>
        <taxon>Pseudonocardiales</taxon>
        <taxon>Pseudonocardiaceae</taxon>
        <taxon>Pseudonocardia</taxon>
    </lineage>
</organism>
<name>A0A511DB54_9PSEU</name>
<dbReference type="AlphaFoldDB" id="A0A511DB54"/>
<feature type="transmembrane region" description="Helical" evidence="9">
    <location>
        <begin position="280"/>
        <end position="300"/>
    </location>
</feature>
<dbReference type="InterPro" id="IPR020846">
    <property type="entry name" value="MFS_dom"/>
</dbReference>
<dbReference type="EMBL" id="BJVJ01000003">
    <property type="protein sequence ID" value="GEL21613.1"/>
    <property type="molecule type" value="Genomic_DNA"/>
</dbReference>
<feature type="transmembrane region" description="Helical" evidence="9">
    <location>
        <begin position="354"/>
        <end position="375"/>
    </location>
</feature>
<dbReference type="Proteomes" id="UP000321685">
    <property type="component" value="Unassembled WGS sequence"/>
</dbReference>
<evidence type="ECO:0000259" key="10">
    <source>
        <dbReference type="PROSITE" id="PS50850"/>
    </source>
</evidence>
<evidence type="ECO:0000256" key="2">
    <source>
        <dbReference type="ARBA" id="ARBA00007520"/>
    </source>
</evidence>
<dbReference type="PANTHER" id="PTHR23501:SF197">
    <property type="entry name" value="COMD"/>
    <property type="match status" value="1"/>
</dbReference>
<feature type="transmembrane region" description="Helical" evidence="9">
    <location>
        <begin position="524"/>
        <end position="542"/>
    </location>
</feature>
<accession>A0A511DB54</accession>
<evidence type="ECO:0000313" key="12">
    <source>
        <dbReference type="Proteomes" id="UP000321685"/>
    </source>
</evidence>
<dbReference type="InterPro" id="IPR001958">
    <property type="entry name" value="Tet-R_TetA/multi-R_MdtG-like"/>
</dbReference>
<feature type="transmembrane region" description="Helical" evidence="9">
    <location>
        <begin position="449"/>
        <end position="473"/>
    </location>
</feature>
<evidence type="ECO:0000256" key="3">
    <source>
        <dbReference type="ARBA" id="ARBA00022448"/>
    </source>
</evidence>
<dbReference type="OrthoDB" id="7375466at2"/>
<feature type="transmembrane region" description="Helical" evidence="9">
    <location>
        <begin position="65"/>
        <end position="90"/>
    </location>
</feature>
<feature type="transmembrane region" description="Helical" evidence="9">
    <location>
        <begin position="417"/>
        <end position="437"/>
    </location>
</feature>
<dbReference type="PROSITE" id="PS50850">
    <property type="entry name" value="MFS"/>
    <property type="match status" value="1"/>
</dbReference>
<feature type="transmembrane region" description="Helical" evidence="9">
    <location>
        <begin position="163"/>
        <end position="183"/>
    </location>
</feature>
<dbReference type="Gene3D" id="1.20.1250.20">
    <property type="entry name" value="MFS general substrate transporter like domains"/>
    <property type="match status" value="2"/>
</dbReference>
<keyword evidence="3" id="KW-0813">Transport</keyword>
<keyword evidence="6 9" id="KW-1133">Transmembrane helix</keyword>
<feature type="transmembrane region" description="Helical" evidence="9">
    <location>
        <begin position="219"/>
        <end position="240"/>
    </location>
</feature>
<feature type="transmembrane region" description="Helical" evidence="9">
    <location>
        <begin position="195"/>
        <end position="213"/>
    </location>
</feature>
<evidence type="ECO:0000256" key="1">
    <source>
        <dbReference type="ARBA" id="ARBA00004651"/>
    </source>
</evidence>
<dbReference type="GO" id="GO:0022857">
    <property type="term" value="F:transmembrane transporter activity"/>
    <property type="evidence" value="ECO:0007669"/>
    <property type="project" value="InterPro"/>
</dbReference>
<comment type="subcellular location">
    <subcellularLocation>
        <location evidence="1">Cell membrane</location>
        <topology evidence="1">Multi-pass membrane protein</topology>
    </subcellularLocation>
</comment>
<comment type="similarity">
    <text evidence="2">Belongs to the major facilitator superfamily. TCR/Tet family.</text>
</comment>
<feature type="transmembrane region" description="Helical" evidence="9">
    <location>
        <begin position="321"/>
        <end position="342"/>
    </location>
</feature>
<feature type="transmembrane region" description="Helical" evidence="9">
    <location>
        <begin position="387"/>
        <end position="405"/>
    </location>
</feature>
<dbReference type="FunFam" id="1.20.1720.10:FF:000004">
    <property type="entry name" value="EmrB/QacA family drug resistance transporter"/>
    <property type="match status" value="1"/>
</dbReference>
<proteinExistence type="inferred from homology"/>
<evidence type="ECO:0000256" key="7">
    <source>
        <dbReference type="ARBA" id="ARBA00023136"/>
    </source>
</evidence>
<evidence type="ECO:0000256" key="8">
    <source>
        <dbReference type="SAM" id="MobiDB-lite"/>
    </source>
</evidence>
<dbReference type="InterPro" id="IPR011701">
    <property type="entry name" value="MFS"/>
</dbReference>